<dbReference type="Gene3D" id="2.60.40.2030">
    <property type="match status" value="1"/>
</dbReference>
<proteinExistence type="predicted"/>
<dbReference type="AlphaFoldDB" id="A0A432WHY3"/>
<dbReference type="RefSeq" id="WP_126776741.1">
    <property type="nucleotide sequence ID" value="NZ_PIPM01000005.1"/>
</dbReference>
<reference evidence="1 2" key="1">
    <citation type="journal article" date="2011" name="Front. Microbiol.">
        <title>Genomic signatures of strain selection and enhancement in Bacillus atrophaeus var. globigii, a historical biowarfare simulant.</title>
        <authorList>
            <person name="Gibbons H.S."/>
            <person name="Broomall S.M."/>
            <person name="McNew L.A."/>
            <person name="Daligault H."/>
            <person name="Chapman C."/>
            <person name="Bruce D."/>
            <person name="Karavis M."/>
            <person name="Krepps M."/>
            <person name="McGregor P.A."/>
            <person name="Hong C."/>
            <person name="Park K.H."/>
            <person name="Akmal A."/>
            <person name="Feldman A."/>
            <person name="Lin J.S."/>
            <person name="Chang W.E."/>
            <person name="Higgs B.W."/>
            <person name="Demirev P."/>
            <person name="Lindquist J."/>
            <person name="Liem A."/>
            <person name="Fochler E."/>
            <person name="Read T.D."/>
            <person name="Tapia R."/>
            <person name="Johnson S."/>
            <person name="Bishop-Lilly K.A."/>
            <person name="Detter C."/>
            <person name="Han C."/>
            <person name="Sozhamannan S."/>
            <person name="Rosenzweig C.N."/>
            <person name="Skowronski E.W."/>
        </authorList>
    </citation>
    <scope>NUCLEOTIDE SEQUENCE [LARGE SCALE GENOMIC DNA]</scope>
    <source>
        <strain evidence="1 2">GYP-17</strain>
    </source>
</reference>
<protein>
    <recommendedName>
        <fullName evidence="3">Calx-beta domain-containing protein</fullName>
    </recommendedName>
</protein>
<evidence type="ECO:0000313" key="2">
    <source>
        <dbReference type="Proteomes" id="UP000288405"/>
    </source>
</evidence>
<evidence type="ECO:0008006" key="3">
    <source>
        <dbReference type="Google" id="ProtNLM"/>
    </source>
</evidence>
<evidence type="ECO:0000313" key="1">
    <source>
        <dbReference type="EMBL" id="RUO33432.1"/>
    </source>
</evidence>
<sequence>MTVNRVGTSFDEEVEFAVQLSRPVNLQLPSTRQFNVSILPAREDEIVLPQLQLPSVIAVPEPSEERGEVEYEFWFPLSQPAPVDGSVIVRTFDGSAIRDVNFEQIESERIGFAAGDDHIRVPLTILYEGRLLTPKELQIQFASAEEIILPANRSVTISIDPDAIGLPEVQIENEYELVRPPLGEETTITVVLPFTTAAIMPGRIDLVVNQGGALIPRDFNNVPLTVEFDRGDREAVFEFTLNGVDTDAERTFSIVLSSATNALLPQSASERTIVFTIVSED</sequence>
<gene>
    <name evidence="1" type="ORF">CWE11_06195</name>
</gene>
<accession>A0A432WHY3</accession>
<dbReference type="EMBL" id="PIPM01000005">
    <property type="protein sequence ID" value="RUO33432.1"/>
    <property type="molecule type" value="Genomic_DNA"/>
</dbReference>
<dbReference type="SUPFAM" id="SSF141072">
    <property type="entry name" value="CalX-like"/>
    <property type="match status" value="2"/>
</dbReference>
<name>A0A432WHY3_9GAMM</name>
<organism evidence="1 2">
    <name type="scientific">Aliidiomarina sanyensis</name>
    <dbReference type="NCBI Taxonomy" id="1249555"/>
    <lineage>
        <taxon>Bacteria</taxon>
        <taxon>Pseudomonadati</taxon>
        <taxon>Pseudomonadota</taxon>
        <taxon>Gammaproteobacteria</taxon>
        <taxon>Alteromonadales</taxon>
        <taxon>Idiomarinaceae</taxon>
        <taxon>Aliidiomarina</taxon>
    </lineage>
</organism>
<dbReference type="InterPro" id="IPR038081">
    <property type="entry name" value="CalX-like_sf"/>
</dbReference>
<dbReference type="OrthoDB" id="6396122at2"/>
<dbReference type="Proteomes" id="UP000288405">
    <property type="component" value="Unassembled WGS sequence"/>
</dbReference>
<keyword evidence="2" id="KW-1185">Reference proteome</keyword>
<comment type="caution">
    <text evidence="1">The sequence shown here is derived from an EMBL/GenBank/DDBJ whole genome shotgun (WGS) entry which is preliminary data.</text>
</comment>